<dbReference type="GO" id="GO:0003677">
    <property type="term" value="F:DNA binding"/>
    <property type="evidence" value="ECO:0007669"/>
    <property type="project" value="UniProtKB-UniRule"/>
</dbReference>
<feature type="binding site" evidence="6">
    <location>
        <position position="176"/>
    </location>
    <ligand>
        <name>biotin</name>
        <dbReference type="ChEBI" id="CHEBI:57586"/>
    </ligand>
</feature>
<protein>
    <recommendedName>
        <fullName evidence="6">Bifunctional ligase/repressor BirA</fullName>
    </recommendedName>
    <alternativeName>
        <fullName evidence="6">Biotin--[acetyl-CoA-carboxylase] ligase</fullName>
        <ecNumber evidence="6">6.3.4.15</ecNumber>
    </alternativeName>
    <alternativeName>
        <fullName evidence="6">Biotin--protein ligase</fullName>
    </alternativeName>
    <alternativeName>
        <fullName evidence="6">Biotin-[acetyl-CoA carboxylase] synthetase</fullName>
    </alternativeName>
</protein>
<dbReference type="InterPro" id="IPR004143">
    <property type="entry name" value="BPL_LPL_catalytic"/>
</dbReference>
<comment type="caution">
    <text evidence="8">The sequence shown here is derived from an EMBL/GenBank/DDBJ whole genome shotgun (WGS) entry which is preliminary data.</text>
</comment>
<feature type="domain" description="BPL/LPL catalytic" evidence="7">
    <location>
        <begin position="58"/>
        <end position="249"/>
    </location>
</feature>
<evidence type="ECO:0000256" key="2">
    <source>
        <dbReference type="ARBA" id="ARBA00022741"/>
    </source>
</evidence>
<dbReference type="SUPFAM" id="SSF50037">
    <property type="entry name" value="C-terminal domain of transcriptional repressors"/>
    <property type="match status" value="1"/>
</dbReference>
<keyword evidence="4 6" id="KW-0092">Biotin</keyword>
<name>A0A1X0XXE7_9BACT</name>
<reference evidence="8 9" key="1">
    <citation type="submission" date="2017-03" db="EMBL/GenBank/DDBJ databases">
        <title>Genome sequence of Geothermobacter sp. EPR-M, Deep-Sea Iron Reducer.</title>
        <authorList>
            <person name="Tully B."/>
            <person name="Savalia P."/>
            <person name="Abuyen K."/>
            <person name="Baughan C."/>
            <person name="Romero E."/>
            <person name="Ronkowski C."/>
            <person name="Torres B."/>
            <person name="Tremblay J."/>
            <person name="Trujillo A."/>
            <person name="Tyler M."/>
            <person name="Perez-Rodriguez I."/>
            <person name="Amend J."/>
        </authorList>
    </citation>
    <scope>NUCLEOTIDE SEQUENCE [LARGE SCALE GENOMIC DNA]</scope>
    <source>
        <strain evidence="8 9">EPR-M</strain>
    </source>
</reference>
<evidence type="ECO:0000256" key="1">
    <source>
        <dbReference type="ARBA" id="ARBA00022598"/>
    </source>
</evidence>
<dbReference type="InterPro" id="IPR036388">
    <property type="entry name" value="WH-like_DNA-bd_sf"/>
</dbReference>
<dbReference type="InterPro" id="IPR004408">
    <property type="entry name" value="Biotin_CoA_COase_ligase"/>
</dbReference>
<evidence type="ECO:0000259" key="7">
    <source>
        <dbReference type="PROSITE" id="PS51733"/>
    </source>
</evidence>
<dbReference type="InterPro" id="IPR030855">
    <property type="entry name" value="Bifunct_BirA"/>
</dbReference>
<organism evidence="8 9">
    <name type="scientific">Geothermobacter hydrogeniphilus</name>
    <dbReference type="NCBI Taxonomy" id="1969733"/>
    <lineage>
        <taxon>Bacteria</taxon>
        <taxon>Pseudomonadati</taxon>
        <taxon>Thermodesulfobacteriota</taxon>
        <taxon>Desulfuromonadia</taxon>
        <taxon>Desulfuromonadales</taxon>
        <taxon>Geothermobacteraceae</taxon>
        <taxon>Geothermobacter</taxon>
    </lineage>
</organism>
<dbReference type="Proteomes" id="UP000193136">
    <property type="component" value="Unassembled WGS sequence"/>
</dbReference>
<dbReference type="Gene3D" id="1.10.10.10">
    <property type="entry name" value="Winged helix-like DNA-binding domain superfamily/Winged helix DNA-binding domain"/>
    <property type="match status" value="1"/>
</dbReference>
<dbReference type="SUPFAM" id="SSF46785">
    <property type="entry name" value="Winged helix' DNA-binding domain"/>
    <property type="match status" value="1"/>
</dbReference>
<comment type="similarity">
    <text evidence="6">Belongs to the biotin--protein ligase family.</text>
</comment>
<dbReference type="GO" id="GO:0006355">
    <property type="term" value="P:regulation of DNA-templated transcription"/>
    <property type="evidence" value="ECO:0007669"/>
    <property type="project" value="UniProtKB-UniRule"/>
</dbReference>
<dbReference type="STRING" id="1969733.B5V00_13175"/>
<keyword evidence="6" id="KW-0678">Repressor</keyword>
<dbReference type="Gene3D" id="2.30.30.100">
    <property type="match status" value="1"/>
</dbReference>
<evidence type="ECO:0000256" key="4">
    <source>
        <dbReference type="ARBA" id="ARBA00023267"/>
    </source>
</evidence>
<accession>A0A1X0XXE7</accession>
<keyword evidence="3 6" id="KW-0067">ATP-binding</keyword>
<dbReference type="AlphaFoldDB" id="A0A1X0XXE7"/>
<dbReference type="InterPro" id="IPR045864">
    <property type="entry name" value="aa-tRNA-synth_II/BPL/LPL"/>
</dbReference>
<dbReference type="CDD" id="cd16442">
    <property type="entry name" value="BPL"/>
    <property type="match status" value="1"/>
</dbReference>
<keyword evidence="9" id="KW-1185">Reference proteome</keyword>
<comment type="caution">
    <text evidence="6">Lacks conserved residue(s) required for the propagation of feature annotation.</text>
</comment>
<evidence type="ECO:0000313" key="8">
    <source>
        <dbReference type="EMBL" id="ORJ57601.1"/>
    </source>
</evidence>
<dbReference type="InterPro" id="IPR013196">
    <property type="entry name" value="HTH_11"/>
</dbReference>
<evidence type="ECO:0000256" key="3">
    <source>
        <dbReference type="ARBA" id="ARBA00022840"/>
    </source>
</evidence>
<dbReference type="GO" id="GO:0005737">
    <property type="term" value="C:cytoplasm"/>
    <property type="evidence" value="ECO:0007669"/>
    <property type="project" value="TreeGrafter"/>
</dbReference>
<dbReference type="InterPro" id="IPR036390">
    <property type="entry name" value="WH_DNA-bd_sf"/>
</dbReference>
<dbReference type="PROSITE" id="PS51733">
    <property type="entry name" value="BPL_LPL_CATALYTIC"/>
    <property type="match status" value="1"/>
</dbReference>
<dbReference type="SUPFAM" id="SSF55681">
    <property type="entry name" value="Class II aaRS and biotin synthetases"/>
    <property type="match status" value="1"/>
</dbReference>
<dbReference type="InterPro" id="IPR003142">
    <property type="entry name" value="BPL_C"/>
</dbReference>
<dbReference type="EC" id="6.3.4.15" evidence="6"/>
<keyword evidence="6" id="KW-0804">Transcription</keyword>
<dbReference type="GO" id="GO:0004077">
    <property type="term" value="F:biotin--[biotin carboxyl-carrier protein] ligase activity"/>
    <property type="evidence" value="ECO:0007669"/>
    <property type="project" value="UniProtKB-UniRule"/>
</dbReference>
<dbReference type="HAMAP" id="MF_00978">
    <property type="entry name" value="Bifunct_BirA"/>
    <property type="match status" value="1"/>
</dbReference>
<evidence type="ECO:0000256" key="5">
    <source>
        <dbReference type="ARBA" id="ARBA00047846"/>
    </source>
</evidence>
<keyword evidence="1 6" id="KW-0436">Ligase</keyword>
<keyword evidence="6" id="KW-0238">DNA-binding</keyword>
<evidence type="ECO:0000313" key="9">
    <source>
        <dbReference type="Proteomes" id="UP000193136"/>
    </source>
</evidence>
<dbReference type="InterPro" id="IPR008988">
    <property type="entry name" value="Transcriptional_repressor_C"/>
</dbReference>
<keyword evidence="6" id="KW-0805">Transcription regulation</keyword>
<proteinExistence type="inferred from homology"/>
<feature type="DNA-binding region" description="H-T-H motif" evidence="6">
    <location>
        <begin position="10"/>
        <end position="29"/>
    </location>
</feature>
<feature type="binding site" evidence="6">
    <location>
        <position position="105"/>
    </location>
    <ligand>
        <name>biotin</name>
        <dbReference type="ChEBI" id="CHEBI:57586"/>
    </ligand>
</feature>
<dbReference type="PANTHER" id="PTHR12835:SF5">
    <property type="entry name" value="BIOTIN--PROTEIN LIGASE"/>
    <property type="match status" value="1"/>
</dbReference>
<dbReference type="Gene3D" id="3.30.930.10">
    <property type="entry name" value="Bira Bifunctional Protein, Domain 2"/>
    <property type="match status" value="1"/>
</dbReference>
<dbReference type="EMBL" id="NAAD01000018">
    <property type="protein sequence ID" value="ORJ57601.1"/>
    <property type="molecule type" value="Genomic_DNA"/>
</dbReference>
<dbReference type="Pfam" id="PF08279">
    <property type="entry name" value="HTH_11"/>
    <property type="match status" value="1"/>
</dbReference>
<sequence length="313" mass="34048">MSRQGAFISGAELSRELGVSRAAVWKQIESLRALGYRIEAVRSHGYRLQSSPDRLSAEDLSARLQTRIVGRELVCFEETDSTNLQALRLGEQGATEGTVLVAESQRGGKGRLGRHWLSPSGVNLYTSIILRPRIPPWDAPQLTFLSAVAVARAVQQVCALPARVKWPNDILINGRKVAGLLNELSAETDAVHFVVLGIGLNINMRADQIPASLRYPATSLAIEMDRPLSRVEVACAVYRQLDDLYHLYLNEGFDPIRLAWEACFDLVGEKVRVESGDRTLSGIVQGIDTDGALLVAAAGTVERVLAGDVVPVG</sequence>
<dbReference type="Pfam" id="PF02237">
    <property type="entry name" value="BPL_C"/>
    <property type="match status" value="1"/>
</dbReference>
<comment type="function">
    <text evidence="6">Acts both as a biotin--[acetyl-CoA-carboxylase] ligase and a repressor.</text>
</comment>
<comment type="catalytic activity">
    <reaction evidence="5 6">
        <text>biotin + L-lysyl-[protein] + ATP = N(6)-biotinyl-L-lysyl-[protein] + AMP + diphosphate + H(+)</text>
        <dbReference type="Rhea" id="RHEA:11756"/>
        <dbReference type="Rhea" id="RHEA-COMP:9752"/>
        <dbReference type="Rhea" id="RHEA-COMP:10505"/>
        <dbReference type="ChEBI" id="CHEBI:15378"/>
        <dbReference type="ChEBI" id="CHEBI:29969"/>
        <dbReference type="ChEBI" id="CHEBI:30616"/>
        <dbReference type="ChEBI" id="CHEBI:33019"/>
        <dbReference type="ChEBI" id="CHEBI:57586"/>
        <dbReference type="ChEBI" id="CHEBI:83144"/>
        <dbReference type="ChEBI" id="CHEBI:456215"/>
        <dbReference type="EC" id="6.3.4.15"/>
    </reaction>
</comment>
<evidence type="ECO:0000256" key="6">
    <source>
        <dbReference type="HAMAP-Rule" id="MF_00978"/>
    </source>
</evidence>
<dbReference type="NCBIfam" id="TIGR00121">
    <property type="entry name" value="birA_ligase"/>
    <property type="match status" value="1"/>
</dbReference>
<feature type="binding site" evidence="6">
    <location>
        <begin position="81"/>
        <end position="83"/>
    </location>
    <ligand>
        <name>biotin</name>
        <dbReference type="ChEBI" id="CHEBI:57586"/>
    </ligand>
</feature>
<dbReference type="PANTHER" id="PTHR12835">
    <property type="entry name" value="BIOTIN PROTEIN LIGASE"/>
    <property type="match status" value="1"/>
</dbReference>
<keyword evidence="2 6" id="KW-0547">Nucleotide-binding</keyword>
<dbReference type="Pfam" id="PF03099">
    <property type="entry name" value="BPL_LplA_LipB"/>
    <property type="match status" value="1"/>
</dbReference>
<dbReference type="GO" id="GO:0005524">
    <property type="term" value="F:ATP binding"/>
    <property type="evidence" value="ECO:0007669"/>
    <property type="project" value="UniProtKB-UniRule"/>
</dbReference>
<gene>
    <name evidence="6" type="primary">birA</name>
    <name evidence="8" type="ORF">B5V00_13175</name>
</gene>